<evidence type="ECO:0000313" key="1">
    <source>
        <dbReference type="EMBL" id="OMP06885.1"/>
    </source>
</evidence>
<keyword evidence="2" id="KW-1185">Reference proteome</keyword>
<accession>A0A1R3KIH5</accession>
<dbReference type="Proteomes" id="UP000187203">
    <property type="component" value="Unassembled WGS sequence"/>
</dbReference>
<gene>
    <name evidence="1" type="ORF">COLO4_07823</name>
</gene>
<name>A0A1R3KIH5_9ROSI</name>
<protein>
    <submittedName>
        <fullName evidence="1">Uncharacterized protein</fullName>
    </submittedName>
</protein>
<dbReference type="AlphaFoldDB" id="A0A1R3KIH5"/>
<comment type="caution">
    <text evidence="1">The sequence shown here is derived from an EMBL/GenBank/DDBJ whole genome shotgun (WGS) entry which is preliminary data.</text>
</comment>
<organism evidence="1 2">
    <name type="scientific">Corchorus olitorius</name>
    <dbReference type="NCBI Taxonomy" id="93759"/>
    <lineage>
        <taxon>Eukaryota</taxon>
        <taxon>Viridiplantae</taxon>
        <taxon>Streptophyta</taxon>
        <taxon>Embryophyta</taxon>
        <taxon>Tracheophyta</taxon>
        <taxon>Spermatophyta</taxon>
        <taxon>Magnoliopsida</taxon>
        <taxon>eudicotyledons</taxon>
        <taxon>Gunneridae</taxon>
        <taxon>Pentapetalae</taxon>
        <taxon>rosids</taxon>
        <taxon>malvids</taxon>
        <taxon>Malvales</taxon>
        <taxon>Malvaceae</taxon>
        <taxon>Grewioideae</taxon>
        <taxon>Apeibeae</taxon>
        <taxon>Corchorus</taxon>
    </lineage>
</organism>
<evidence type="ECO:0000313" key="2">
    <source>
        <dbReference type="Proteomes" id="UP000187203"/>
    </source>
</evidence>
<reference evidence="2" key="1">
    <citation type="submission" date="2013-09" db="EMBL/GenBank/DDBJ databases">
        <title>Corchorus olitorius genome sequencing.</title>
        <authorList>
            <person name="Alam M."/>
            <person name="Haque M.S."/>
            <person name="Islam M.S."/>
            <person name="Emdad E.M."/>
            <person name="Islam M.M."/>
            <person name="Ahmed B."/>
            <person name="Halim A."/>
            <person name="Hossen Q.M.M."/>
            <person name="Hossain M.Z."/>
            <person name="Ahmed R."/>
            <person name="Khan M.M."/>
            <person name="Islam R."/>
            <person name="Rashid M.M."/>
            <person name="Khan S.A."/>
            <person name="Rahman M.S."/>
            <person name="Alam M."/>
            <person name="Yahiya A.S."/>
            <person name="Khan M.S."/>
            <person name="Azam M.S."/>
            <person name="Haque T."/>
            <person name="Lashkar M.Z.H."/>
            <person name="Akhand A.I."/>
            <person name="Morshed G."/>
            <person name="Roy S."/>
            <person name="Uddin K.S."/>
            <person name="Rabeya T."/>
            <person name="Hossain A.S."/>
            <person name="Chowdhury A."/>
            <person name="Snigdha A.R."/>
            <person name="Mortoza M.S."/>
            <person name="Matin S.A."/>
            <person name="Hoque S.M.E."/>
            <person name="Islam M.K."/>
            <person name="Roy D.K."/>
            <person name="Haider R."/>
            <person name="Moosa M.M."/>
            <person name="Elias S.M."/>
            <person name="Hasan A.M."/>
            <person name="Jahan S."/>
            <person name="Shafiuddin M."/>
            <person name="Mahmood N."/>
            <person name="Shommy N.S."/>
        </authorList>
    </citation>
    <scope>NUCLEOTIDE SEQUENCE [LARGE SCALE GENOMIC DNA]</scope>
    <source>
        <strain evidence="2">cv. O-4</strain>
    </source>
</reference>
<sequence>MRDVGGGVMMAGVTVEVPVAFVFSRVEEEETGDVEEGKGLTSWAKFFIGSEVIVELVVSMIDLPLFCPLFAVHLAVVVVENFAPILEWKLNL</sequence>
<proteinExistence type="predicted"/>
<dbReference type="EMBL" id="AWUE01013469">
    <property type="protein sequence ID" value="OMP06885.1"/>
    <property type="molecule type" value="Genomic_DNA"/>
</dbReference>